<sequence>MKTISLQEKIEAVVYLRRSGLLTEGEEKALAGEPKGPAVLTHAGAVRDGLSGSFKKTKVATLVDLAVGQVHVFKVPTSQRFELVRHVVGSTVQYVQNRHGRRYSVTGNRINGSLAVIRVA</sequence>
<proteinExistence type="predicted"/>
<accession>A0A6J5KQN5</accession>
<name>A0A6J5KQN5_9CAUD</name>
<evidence type="ECO:0000313" key="1">
    <source>
        <dbReference type="EMBL" id="CAB4124211.1"/>
    </source>
</evidence>
<organism evidence="1">
    <name type="scientific">uncultured Caudovirales phage</name>
    <dbReference type="NCBI Taxonomy" id="2100421"/>
    <lineage>
        <taxon>Viruses</taxon>
        <taxon>Duplodnaviria</taxon>
        <taxon>Heunggongvirae</taxon>
        <taxon>Uroviricota</taxon>
        <taxon>Caudoviricetes</taxon>
        <taxon>Peduoviridae</taxon>
        <taxon>Maltschvirus</taxon>
        <taxon>Maltschvirus maltsch</taxon>
    </lineage>
</organism>
<gene>
    <name evidence="1" type="ORF">UFOVP49_62</name>
</gene>
<protein>
    <submittedName>
        <fullName evidence="1">Uncharacterized protein</fullName>
    </submittedName>
</protein>
<reference evidence="1" key="1">
    <citation type="submission" date="2020-04" db="EMBL/GenBank/DDBJ databases">
        <authorList>
            <person name="Chiriac C."/>
            <person name="Salcher M."/>
            <person name="Ghai R."/>
            <person name="Kavagutti S V."/>
        </authorList>
    </citation>
    <scope>NUCLEOTIDE SEQUENCE</scope>
</reference>
<dbReference type="EMBL" id="LR796178">
    <property type="protein sequence ID" value="CAB4124211.1"/>
    <property type="molecule type" value="Genomic_DNA"/>
</dbReference>